<organism evidence="2 3">
    <name type="scientific">Thanatephorus cucumeris (strain AG1-IA)</name>
    <name type="common">Rice sheath blight fungus</name>
    <name type="synonym">Rhizoctonia solani</name>
    <dbReference type="NCBI Taxonomy" id="983506"/>
    <lineage>
        <taxon>Eukaryota</taxon>
        <taxon>Fungi</taxon>
        <taxon>Dikarya</taxon>
        <taxon>Basidiomycota</taxon>
        <taxon>Agaricomycotina</taxon>
        <taxon>Agaricomycetes</taxon>
        <taxon>Cantharellales</taxon>
        <taxon>Ceratobasidiaceae</taxon>
        <taxon>Rhizoctonia</taxon>
        <taxon>Rhizoctonia solani AG-1</taxon>
    </lineage>
</organism>
<keyword evidence="1" id="KW-0472">Membrane</keyword>
<reference evidence="2 3" key="1">
    <citation type="journal article" date="2013" name="Nat. Commun.">
        <title>The evolution and pathogenic mechanisms of the rice sheath blight pathogen.</title>
        <authorList>
            <person name="Zheng A."/>
            <person name="Lin R."/>
            <person name="Xu L."/>
            <person name="Qin P."/>
            <person name="Tang C."/>
            <person name="Ai P."/>
            <person name="Zhang D."/>
            <person name="Liu Y."/>
            <person name="Sun Z."/>
            <person name="Feng H."/>
            <person name="Wang Y."/>
            <person name="Chen Y."/>
            <person name="Liang X."/>
            <person name="Fu R."/>
            <person name="Li Q."/>
            <person name="Zhang J."/>
            <person name="Yu X."/>
            <person name="Xie Z."/>
            <person name="Ding L."/>
            <person name="Guan P."/>
            <person name="Tang J."/>
            <person name="Liang Y."/>
            <person name="Wang S."/>
            <person name="Deng Q."/>
            <person name="Li S."/>
            <person name="Zhu J."/>
            <person name="Wang L."/>
            <person name="Liu H."/>
            <person name="Li P."/>
        </authorList>
    </citation>
    <scope>NUCLEOTIDE SEQUENCE [LARGE SCALE GENOMIC DNA]</scope>
    <source>
        <strain evidence="3">AG-1 IA</strain>
    </source>
</reference>
<dbReference type="AlphaFoldDB" id="L8WVA5"/>
<comment type="caution">
    <text evidence="2">The sequence shown here is derived from an EMBL/GenBank/DDBJ whole genome shotgun (WGS) entry which is preliminary data.</text>
</comment>
<evidence type="ECO:0000313" key="3">
    <source>
        <dbReference type="Proteomes" id="UP000011668"/>
    </source>
</evidence>
<feature type="transmembrane region" description="Helical" evidence="1">
    <location>
        <begin position="64"/>
        <end position="86"/>
    </location>
</feature>
<evidence type="ECO:0000313" key="2">
    <source>
        <dbReference type="EMBL" id="ELU41925.1"/>
    </source>
</evidence>
<dbReference type="HOGENOM" id="CLU_1826597_0_0_1"/>
<sequence length="141" mass="15776">MAISHITSIPNTIDDEVGSKRSTEVGAHFVGDDSWEDRAYREIAKLREDMLWARIGMGQSVFRWVYAACLVVWIVSTAIILTHASLKAHVHPLDFILTVASFSFLGRPALKHDVYKPGSKAQSDLRDSPPSMLRLKWPGSK</sequence>
<evidence type="ECO:0000256" key="1">
    <source>
        <dbReference type="SAM" id="Phobius"/>
    </source>
</evidence>
<proteinExistence type="predicted"/>
<dbReference type="EMBL" id="AFRT01000972">
    <property type="protein sequence ID" value="ELU41925.1"/>
    <property type="molecule type" value="Genomic_DNA"/>
</dbReference>
<dbReference type="Proteomes" id="UP000011668">
    <property type="component" value="Unassembled WGS sequence"/>
</dbReference>
<dbReference type="OrthoDB" id="1748564at2759"/>
<dbReference type="STRING" id="983506.L8WVA5"/>
<accession>L8WVA5</accession>
<keyword evidence="1" id="KW-0812">Transmembrane</keyword>
<keyword evidence="1" id="KW-1133">Transmembrane helix</keyword>
<keyword evidence="3" id="KW-1185">Reference proteome</keyword>
<name>L8WVA5_THACA</name>
<protein>
    <submittedName>
        <fullName evidence="2">Uncharacterized protein</fullName>
    </submittedName>
</protein>
<gene>
    <name evidence="2" type="ORF">AG1IA_04050</name>
</gene>